<evidence type="ECO:0000313" key="2">
    <source>
        <dbReference type="Proteomes" id="UP001607302"/>
    </source>
</evidence>
<comment type="caution">
    <text evidence="1">The sequence shown here is derived from an EMBL/GenBank/DDBJ whole genome shotgun (WGS) entry which is preliminary data.</text>
</comment>
<accession>A0ABD2ADH0</accession>
<protein>
    <submittedName>
        <fullName evidence="1">Uncharacterized protein</fullName>
    </submittedName>
</protein>
<organism evidence="1 2">
    <name type="scientific">Vespula squamosa</name>
    <name type="common">Southern yellow jacket</name>
    <name type="synonym">Wasp</name>
    <dbReference type="NCBI Taxonomy" id="30214"/>
    <lineage>
        <taxon>Eukaryota</taxon>
        <taxon>Metazoa</taxon>
        <taxon>Ecdysozoa</taxon>
        <taxon>Arthropoda</taxon>
        <taxon>Hexapoda</taxon>
        <taxon>Insecta</taxon>
        <taxon>Pterygota</taxon>
        <taxon>Neoptera</taxon>
        <taxon>Endopterygota</taxon>
        <taxon>Hymenoptera</taxon>
        <taxon>Apocrita</taxon>
        <taxon>Aculeata</taxon>
        <taxon>Vespoidea</taxon>
        <taxon>Vespidae</taxon>
        <taxon>Vespinae</taxon>
        <taxon>Vespula</taxon>
    </lineage>
</organism>
<dbReference type="Proteomes" id="UP001607302">
    <property type="component" value="Unassembled WGS sequence"/>
</dbReference>
<name>A0ABD2ADH0_VESSQ</name>
<gene>
    <name evidence="1" type="ORF">V1478_012543</name>
</gene>
<dbReference type="AlphaFoldDB" id="A0ABD2ADH0"/>
<proteinExistence type="predicted"/>
<evidence type="ECO:0000313" key="1">
    <source>
        <dbReference type="EMBL" id="KAL2718667.1"/>
    </source>
</evidence>
<sequence length="95" mass="11256">MSYNIEVRIFRRSESLNLWIIECSRKLYSINRILEIIYSDFKQYIKITYTRSAAYSVNIFERFASEANASRFPLGGIAISFLAFEYCSGIRFLWI</sequence>
<keyword evidence="2" id="KW-1185">Reference proteome</keyword>
<reference evidence="1 2" key="1">
    <citation type="journal article" date="2024" name="Ann. Entomol. Soc. Am.">
        <title>Genomic analyses of the southern and eastern yellowjacket wasps (Hymenoptera: Vespidae) reveal evolutionary signatures of social life.</title>
        <authorList>
            <person name="Catto M.A."/>
            <person name="Caine P.B."/>
            <person name="Orr S.E."/>
            <person name="Hunt B.G."/>
            <person name="Goodisman M.A.D."/>
        </authorList>
    </citation>
    <scope>NUCLEOTIDE SEQUENCE [LARGE SCALE GENOMIC DNA]</scope>
    <source>
        <strain evidence="1">233</strain>
        <tissue evidence="1">Head and thorax</tissue>
    </source>
</reference>
<dbReference type="EMBL" id="JAUDFV010000152">
    <property type="protein sequence ID" value="KAL2718667.1"/>
    <property type="molecule type" value="Genomic_DNA"/>
</dbReference>